<comment type="caution">
    <text evidence="1">The sequence shown here is derived from an EMBL/GenBank/DDBJ whole genome shotgun (WGS) entry which is preliminary data.</text>
</comment>
<dbReference type="Proteomes" id="UP001150581">
    <property type="component" value="Unassembled WGS sequence"/>
</dbReference>
<accession>A0ACC1IW37</accession>
<sequence length="463" mass="51671">MLQGADVSIAATRLRIQTFVNQPDYTDFVAAIEGAGFATQVLEEVTSIEFVDFSSLPVLSSGRDSSDAASADAASLSPTQERLFANVAAYILRHLPGIREISSSTWDISMDNRCLATYLVKAYSRQLRVWNVGLMDSGIVASGIVAGWPVFSNQLTVLQVETRHLQLLGAASMPAAQLQTLKFIDFAKDNVANDMHRHDAMRSGKNLRVTMGTDTRQILFPKLRTLSVRRVPYTYTDAWSMFLDSPLKSMYVAGKHAHVRYIDLRLLANLNTLDIHLYLTERAQGRFTAFIKTMLTAESMVKSAWLRHSGTFPVSVPDVLGWQNVRELNVTAYVPPITLLTLVSQMPQLSRLIVQRIACDASETVLEETTFVELGYLKPKSIGSSSVCELQLHMVGEGLHSSTLQSICYMLLSMPRVHRLAIKHGYWPWIRKFGQMHLESNPGIAEIELVHHISMQAKSAMHF</sequence>
<organism evidence="1 2">
    <name type="scientific">Kickxella alabastrina</name>
    <dbReference type="NCBI Taxonomy" id="61397"/>
    <lineage>
        <taxon>Eukaryota</taxon>
        <taxon>Fungi</taxon>
        <taxon>Fungi incertae sedis</taxon>
        <taxon>Zoopagomycota</taxon>
        <taxon>Kickxellomycotina</taxon>
        <taxon>Kickxellomycetes</taxon>
        <taxon>Kickxellales</taxon>
        <taxon>Kickxellaceae</taxon>
        <taxon>Kickxella</taxon>
    </lineage>
</organism>
<evidence type="ECO:0000313" key="1">
    <source>
        <dbReference type="EMBL" id="KAJ1901949.1"/>
    </source>
</evidence>
<gene>
    <name evidence="1" type="ORF">LPJ66_000405</name>
</gene>
<protein>
    <submittedName>
        <fullName evidence="1">Uncharacterized protein</fullName>
    </submittedName>
</protein>
<evidence type="ECO:0000313" key="2">
    <source>
        <dbReference type="Proteomes" id="UP001150581"/>
    </source>
</evidence>
<proteinExistence type="predicted"/>
<dbReference type="EMBL" id="JANBPG010000010">
    <property type="protein sequence ID" value="KAJ1901949.1"/>
    <property type="molecule type" value="Genomic_DNA"/>
</dbReference>
<keyword evidence="2" id="KW-1185">Reference proteome</keyword>
<reference evidence="1" key="1">
    <citation type="submission" date="2022-07" db="EMBL/GenBank/DDBJ databases">
        <title>Phylogenomic reconstructions and comparative analyses of Kickxellomycotina fungi.</title>
        <authorList>
            <person name="Reynolds N.K."/>
            <person name="Stajich J.E."/>
            <person name="Barry K."/>
            <person name="Grigoriev I.V."/>
            <person name="Crous P."/>
            <person name="Smith M.E."/>
        </authorList>
    </citation>
    <scope>NUCLEOTIDE SEQUENCE</scope>
    <source>
        <strain evidence="1">Benny 63K</strain>
    </source>
</reference>
<name>A0ACC1IW37_9FUNG</name>